<dbReference type="AlphaFoldDB" id="A0A023F0R6"/>
<feature type="domain" description="Hormone-sensitive lipase N-terminal" evidence="2">
    <location>
        <begin position="2"/>
        <end position="300"/>
    </location>
</feature>
<feature type="domain" description="Alpha/beta hydrolase fold-3" evidence="3">
    <location>
        <begin position="575"/>
        <end position="637"/>
    </location>
</feature>
<accession>A0A023F0R6</accession>
<reference evidence="4" key="1">
    <citation type="journal article" date="2014" name="PLoS Negl. Trop. Dis.">
        <title>An updated insight into the Sialotranscriptome of Triatoma infestans: developmental stage and geographic variations.</title>
        <authorList>
            <person name="Schwarz A."/>
            <person name="Medrano-Mercado N."/>
            <person name="Schaub G.A."/>
            <person name="Struchiner C.J."/>
            <person name="Bargues M.D."/>
            <person name="Levy M.Z."/>
            <person name="Ribeiro J.M."/>
        </authorList>
    </citation>
    <scope>NUCLEOTIDE SEQUENCE</scope>
    <source>
        <strain evidence="4">Chile</strain>
        <tissue evidence="4">Salivary glands</tissue>
    </source>
</reference>
<dbReference type="GO" id="GO:0008203">
    <property type="term" value="P:cholesterol metabolic process"/>
    <property type="evidence" value="ECO:0007669"/>
    <property type="project" value="InterPro"/>
</dbReference>
<name>A0A023F0R6_TRIIF</name>
<evidence type="ECO:0000313" key="4">
    <source>
        <dbReference type="EMBL" id="JAC14591.1"/>
    </source>
</evidence>
<evidence type="ECO:0000256" key="1">
    <source>
        <dbReference type="SAM" id="MobiDB-lite"/>
    </source>
</evidence>
<sequence>VSELRDLAQDNVAFFEKEKNDSCKKIYEKFQQILNSTERLDNLINEINLRVDEYDFDPSVKASGYRSFLNIVEIVAHKTKIVAKDISTNRVSYFFRRDYYLKEITAYTDALKSLTAILQYLKTLMNSCENGKLFPTDNHSSEEFLSSLDEEFSQNCFYGRCVGLQFCDSMATIFRALCTLMASFSEMYYCDGRIIDPLVKCSKYLIDPELRAKRIVNISKYASAEFCKNFWFLGEMELMQRLPSIVSPSLAVNRVIVLQPQPITLPNNNGKMVDIPVPSAHIGSAPLSLRLISASSRLGMENCQAGTSGIKFPSPYLIIHCHGGGFVAQSSRSHETYLRQWALELDCPILSIDYSLAPEAPYPRALEEAFYAYCWAMENVASLGSTGERIILAGDSAGANINIGVTMMSIDYGVRLPDGLFLAYVPVILSFAPSPSRLLCVMDPLLPFGFLMGCSKAYACSPEVYASSTIHERKLRSNDSYSPISQRNGFDNGLSGATVTEDENEGGNMSEKPALCTLKETKSNSGILSRMFTSLSNKFTYLSYSKYKPDEGSVEDNDCEETLLCPKDMLHFDIPKDPYISPYYARDEVLSKFPPVTILTTELDPFLDDCIEFAKKLRTVSNSIKLVVLPGLSHGFLNFSMLSNEAYEGSKICIQCINELLQGEKGEECL</sequence>
<evidence type="ECO:0000259" key="2">
    <source>
        <dbReference type="Pfam" id="PF06350"/>
    </source>
</evidence>
<dbReference type="InterPro" id="IPR029058">
    <property type="entry name" value="AB_hydrolase_fold"/>
</dbReference>
<feature type="region of interest" description="Disordered" evidence="1">
    <location>
        <begin position="486"/>
        <end position="511"/>
    </location>
</feature>
<dbReference type="GO" id="GO:0004771">
    <property type="term" value="F:sterol ester esterase activity"/>
    <property type="evidence" value="ECO:0007669"/>
    <property type="project" value="TreeGrafter"/>
</dbReference>
<dbReference type="Pfam" id="PF07859">
    <property type="entry name" value="Abhydrolase_3"/>
    <property type="match status" value="2"/>
</dbReference>
<dbReference type="InterPro" id="IPR013094">
    <property type="entry name" value="AB_hydrolase_3"/>
</dbReference>
<dbReference type="Gene3D" id="3.40.50.1820">
    <property type="entry name" value="alpha/beta hydrolase"/>
    <property type="match status" value="2"/>
</dbReference>
<dbReference type="GO" id="GO:0004806">
    <property type="term" value="F:triacylglycerol lipase activity"/>
    <property type="evidence" value="ECO:0007669"/>
    <property type="project" value="TreeGrafter"/>
</dbReference>
<proteinExistence type="evidence at transcript level"/>
<organism evidence="4">
    <name type="scientific">Triatoma infestans</name>
    <name type="common">Assassin bug</name>
    <dbReference type="NCBI Taxonomy" id="30076"/>
    <lineage>
        <taxon>Eukaryota</taxon>
        <taxon>Metazoa</taxon>
        <taxon>Ecdysozoa</taxon>
        <taxon>Arthropoda</taxon>
        <taxon>Hexapoda</taxon>
        <taxon>Insecta</taxon>
        <taxon>Pterygota</taxon>
        <taxon>Neoptera</taxon>
        <taxon>Paraneoptera</taxon>
        <taxon>Hemiptera</taxon>
        <taxon>Heteroptera</taxon>
        <taxon>Panheteroptera</taxon>
        <taxon>Cimicomorpha</taxon>
        <taxon>Reduviidae</taxon>
        <taxon>Triatominae</taxon>
        <taxon>Triatoma</taxon>
    </lineage>
</organism>
<evidence type="ECO:0000259" key="3">
    <source>
        <dbReference type="Pfam" id="PF07859"/>
    </source>
</evidence>
<dbReference type="GO" id="GO:0005829">
    <property type="term" value="C:cytosol"/>
    <property type="evidence" value="ECO:0007669"/>
    <property type="project" value="TreeGrafter"/>
</dbReference>
<feature type="domain" description="Alpha/beta hydrolase fold-3" evidence="3">
    <location>
        <begin position="318"/>
        <end position="425"/>
    </location>
</feature>
<dbReference type="PANTHER" id="PTHR23025">
    <property type="entry name" value="TRIACYLGLYCEROL LIPASE"/>
    <property type="match status" value="1"/>
</dbReference>
<dbReference type="GO" id="GO:0019433">
    <property type="term" value="P:triglyceride catabolic process"/>
    <property type="evidence" value="ECO:0007669"/>
    <property type="project" value="TreeGrafter"/>
</dbReference>
<dbReference type="SUPFAM" id="SSF53474">
    <property type="entry name" value="alpha/beta-Hydrolases"/>
    <property type="match status" value="1"/>
</dbReference>
<dbReference type="EMBL" id="GBBI01004121">
    <property type="protein sequence ID" value="JAC14591.1"/>
    <property type="molecule type" value="mRNA"/>
</dbReference>
<dbReference type="PANTHER" id="PTHR23025:SF3">
    <property type="entry name" value="HORMONE-SENSITIVE LIPASE"/>
    <property type="match status" value="1"/>
</dbReference>
<dbReference type="Pfam" id="PF06350">
    <property type="entry name" value="HSL_N"/>
    <property type="match status" value="1"/>
</dbReference>
<protein>
    <submittedName>
        <fullName evidence="4">Putative hormone-sensitive lipase hsl</fullName>
    </submittedName>
</protein>
<dbReference type="InterPro" id="IPR010468">
    <property type="entry name" value="HSL_N"/>
</dbReference>
<feature type="non-terminal residue" evidence="4">
    <location>
        <position position="1"/>
    </location>
</feature>